<name>A0A380MXR6_9GAMM</name>
<dbReference type="Proteomes" id="UP000254601">
    <property type="component" value="Unassembled WGS sequence"/>
</dbReference>
<keyword evidence="1" id="KW-1133">Transmembrane helix</keyword>
<evidence type="ECO:0000313" key="3">
    <source>
        <dbReference type="Proteomes" id="UP000254601"/>
    </source>
</evidence>
<evidence type="ECO:0000256" key="1">
    <source>
        <dbReference type="SAM" id="Phobius"/>
    </source>
</evidence>
<feature type="transmembrane region" description="Helical" evidence="1">
    <location>
        <begin position="32"/>
        <end position="54"/>
    </location>
</feature>
<protein>
    <submittedName>
        <fullName evidence="2">Uncharacterized protein</fullName>
    </submittedName>
</protein>
<reference evidence="2 3" key="1">
    <citation type="submission" date="2018-06" db="EMBL/GenBank/DDBJ databases">
        <authorList>
            <consortium name="Pathogen Informatics"/>
            <person name="Doyle S."/>
        </authorList>
    </citation>
    <scope>NUCLEOTIDE SEQUENCE [LARGE SCALE GENOMIC DNA]</scope>
    <source>
        <strain evidence="2 3">NCTC13337</strain>
    </source>
</reference>
<gene>
    <name evidence="2" type="ORF">NCTC13337_02395</name>
</gene>
<organism evidence="2 3">
    <name type="scientific">Suttonella ornithocola</name>
    <dbReference type="NCBI Taxonomy" id="279832"/>
    <lineage>
        <taxon>Bacteria</taxon>
        <taxon>Pseudomonadati</taxon>
        <taxon>Pseudomonadota</taxon>
        <taxon>Gammaproteobacteria</taxon>
        <taxon>Cardiobacteriales</taxon>
        <taxon>Cardiobacteriaceae</taxon>
        <taxon>Suttonella</taxon>
    </lineage>
</organism>
<evidence type="ECO:0000313" key="2">
    <source>
        <dbReference type="EMBL" id="SUO97365.1"/>
    </source>
</evidence>
<keyword evidence="1" id="KW-0812">Transmembrane</keyword>
<dbReference type="AlphaFoldDB" id="A0A380MXR6"/>
<keyword evidence="3" id="KW-1185">Reference proteome</keyword>
<proteinExistence type="predicted"/>
<accession>A0A380MXR6</accession>
<sequence>MYVCVELVNNTCQKWQEFSILPQLEQGEGLKIGGLFLLCTVTAWGFRELAMFILNRR</sequence>
<dbReference type="EMBL" id="UHIC01000001">
    <property type="protein sequence ID" value="SUO97365.1"/>
    <property type="molecule type" value="Genomic_DNA"/>
</dbReference>
<keyword evidence="1" id="KW-0472">Membrane</keyword>